<dbReference type="OrthoDB" id="7366535at2"/>
<evidence type="ECO:0000256" key="1">
    <source>
        <dbReference type="SAM" id="SignalP"/>
    </source>
</evidence>
<proteinExistence type="predicted"/>
<dbReference type="EMBL" id="CAHP01000014">
    <property type="protein sequence ID" value="CCG40766.1"/>
    <property type="molecule type" value="Genomic_DNA"/>
</dbReference>
<keyword evidence="3" id="KW-1185">Reference proteome</keyword>
<dbReference type="eggNOG" id="COG4991">
    <property type="taxonomic scope" value="Bacteria"/>
</dbReference>
<feature type="chain" id="PRO_5003612329" description="SH3b domain-containing protein" evidence="1">
    <location>
        <begin position="24"/>
        <end position="351"/>
    </location>
</feature>
<dbReference type="Proteomes" id="UP000004169">
    <property type="component" value="Unassembled WGS sequence"/>
</dbReference>
<dbReference type="Gene3D" id="2.30.30.40">
    <property type="entry name" value="SH3 Domains"/>
    <property type="match status" value="1"/>
</dbReference>
<gene>
    <name evidence="2" type="ORF">PHAMO_210277</name>
</gene>
<reference evidence="2 3" key="1">
    <citation type="journal article" date="2012" name="J. Bacteriol.">
        <title>Draft Genome Sequence of the Purple Photosynthetic Bacterium Phaeospirillum molischianum DSM120, a Particularly Versatile Bacterium.</title>
        <authorList>
            <person name="Duquesne K."/>
            <person name="Prima V."/>
            <person name="Ji B."/>
            <person name="Rouy Z."/>
            <person name="Medigue C."/>
            <person name="Talla E."/>
            <person name="Sturgis J.N."/>
        </authorList>
    </citation>
    <scope>NUCLEOTIDE SEQUENCE [LARGE SCALE GENOMIC DNA]</scope>
    <source>
        <strain evidence="3">DSM120</strain>
    </source>
</reference>
<dbReference type="RefSeq" id="WP_002727309.1">
    <property type="nucleotide sequence ID" value="NZ_CAHP01000014.1"/>
</dbReference>
<accession>H8FQX8</accession>
<evidence type="ECO:0000313" key="3">
    <source>
        <dbReference type="Proteomes" id="UP000004169"/>
    </source>
</evidence>
<dbReference type="STRING" id="1150626.PHAMO_210277"/>
<name>H8FQX8_MAGML</name>
<dbReference type="Gene3D" id="2.60.120.380">
    <property type="match status" value="1"/>
</dbReference>
<evidence type="ECO:0000313" key="2">
    <source>
        <dbReference type="EMBL" id="CCG40766.1"/>
    </source>
</evidence>
<dbReference type="AlphaFoldDB" id="H8FQX8"/>
<sequence>MKDWPLSLAAPIFFLLVAGEALATADGPDHYRVQSIAEGEALEMRTTPNQDAPRVNRIPANATCLRNLGCQGGMSFAEFSTLSEDEKLRRGAENPRWCKVEYQKTIGWVEGRFLAEAACTTAAPPDEDRRIETIRFTEGTSSTTIRRRIKGREYVDYLLRAKAGQTLEASLTASNGQNYFNINPPGTDVSMFVGSMSGDHVKRVIPDDGDYTVRVYLMRPAARRNESSDYTLRLSLTGKPFTARPASSDALIDGTPFHAAATLSCALGAPPKRQNCEAFVVRRGFDGTATVEIRWTEGPVERTRRILFVKGKPVSSDAPDPVSHVRRGDLTITRIGTEEHFDIPDAFVGGG</sequence>
<evidence type="ECO:0008006" key="4">
    <source>
        <dbReference type="Google" id="ProtNLM"/>
    </source>
</evidence>
<comment type="caution">
    <text evidence="2">The sequence shown here is derived from an EMBL/GenBank/DDBJ whole genome shotgun (WGS) entry which is preliminary data.</text>
</comment>
<keyword evidence="1" id="KW-0732">Signal</keyword>
<protein>
    <recommendedName>
        <fullName evidence="4">SH3b domain-containing protein</fullName>
    </recommendedName>
</protein>
<feature type="signal peptide" evidence="1">
    <location>
        <begin position="1"/>
        <end position="23"/>
    </location>
</feature>
<organism evidence="2 3">
    <name type="scientific">Magnetospirillum molischianum DSM 120</name>
    <dbReference type="NCBI Taxonomy" id="1150626"/>
    <lineage>
        <taxon>Bacteria</taxon>
        <taxon>Pseudomonadati</taxon>
        <taxon>Pseudomonadota</taxon>
        <taxon>Alphaproteobacteria</taxon>
        <taxon>Rhodospirillales</taxon>
        <taxon>Rhodospirillaceae</taxon>
        <taxon>Magnetospirillum</taxon>
    </lineage>
</organism>